<name>A0A2M7QE92_9BACT</name>
<evidence type="ECO:0000313" key="1">
    <source>
        <dbReference type="EMBL" id="PIY69541.1"/>
    </source>
</evidence>
<organism evidence="1 2">
    <name type="scientific">Candidatus Roizmanbacteria bacterium CG_4_10_14_0_8_um_filter_39_9</name>
    <dbReference type="NCBI Taxonomy" id="1974829"/>
    <lineage>
        <taxon>Bacteria</taxon>
        <taxon>Candidatus Roizmaniibacteriota</taxon>
    </lineage>
</organism>
<proteinExistence type="predicted"/>
<gene>
    <name evidence="1" type="ORF">COY90_00085</name>
</gene>
<dbReference type="EMBL" id="PFLF01000003">
    <property type="protein sequence ID" value="PIY69541.1"/>
    <property type="molecule type" value="Genomic_DNA"/>
</dbReference>
<comment type="caution">
    <text evidence="1">The sequence shown here is derived from an EMBL/GenBank/DDBJ whole genome shotgun (WGS) entry which is preliminary data.</text>
</comment>
<accession>A0A2M7QE92</accession>
<dbReference type="Gene3D" id="2.60.120.10">
    <property type="entry name" value="Jelly Rolls"/>
    <property type="match status" value="1"/>
</dbReference>
<sequence>MKTYVLKKPSDYSFEKVGIKGKKFSVAEITSRTGICVIETEKGHETTIIEHKCDFIYYILEGSGYFEIDGQK</sequence>
<dbReference type="InterPro" id="IPR014710">
    <property type="entry name" value="RmlC-like_jellyroll"/>
</dbReference>
<reference evidence="2" key="1">
    <citation type="submission" date="2017-09" db="EMBL/GenBank/DDBJ databases">
        <title>Depth-based differentiation of microbial function through sediment-hosted aquifers and enrichment of novel symbionts in the deep terrestrial subsurface.</title>
        <authorList>
            <person name="Probst A.J."/>
            <person name="Ladd B."/>
            <person name="Jarett J.K."/>
            <person name="Geller-Mcgrath D.E."/>
            <person name="Sieber C.M.K."/>
            <person name="Emerson J.B."/>
            <person name="Anantharaman K."/>
            <person name="Thomas B.C."/>
            <person name="Malmstrom R."/>
            <person name="Stieglmeier M."/>
            <person name="Klingl A."/>
            <person name="Woyke T."/>
            <person name="Ryan C.M."/>
            <person name="Banfield J.F."/>
        </authorList>
    </citation>
    <scope>NUCLEOTIDE SEQUENCE [LARGE SCALE GENOMIC DNA]</scope>
</reference>
<dbReference type="AlphaFoldDB" id="A0A2M7QE92"/>
<protein>
    <recommendedName>
        <fullName evidence="3">Cupin 2 conserved barrel domain-containing protein</fullName>
    </recommendedName>
</protein>
<dbReference type="Proteomes" id="UP000230108">
    <property type="component" value="Unassembled WGS sequence"/>
</dbReference>
<dbReference type="InterPro" id="IPR011051">
    <property type="entry name" value="RmlC_Cupin_sf"/>
</dbReference>
<evidence type="ECO:0008006" key="3">
    <source>
        <dbReference type="Google" id="ProtNLM"/>
    </source>
</evidence>
<dbReference type="SUPFAM" id="SSF51182">
    <property type="entry name" value="RmlC-like cupins"/>
    <property type="match status" value="1"/>
</dbReference>
<evidence type="ECO:0000313" key="2">
    <source>
        <dbReference type="Proteomes" id="UP000230108"/>
    </source>
</evidence>